<dbReference type="Proteomes" id="UP000652219">
    <property type="component" value="Unassembled WGS sequence"/>
</dbReference>
<dbReference type="Gene3D" id="3.10.50.10">
    <property type="match status" value="1"/>
</dbReference>
<dbReference type="InterPro" id="IPR001223">
    <property type="entry name" value="Glyco_hydro18_cat"/>
</dbReference>
<dbReference type="Gene3D" id="3.20.20.80">
    <property type="entry name" value="Glycosidases"/>
    <property type="match status" value="1"/>
</dbReference>
<dbReference type="InterPro" id="IPR053214">
    <property type="entry name" value="LysM12-like"/>
</dbReference>
<dbReference type="Pfam" id="PF00704">
    <property type="entry name" value="Glyco_hydro_18"/>
    <property type="match status" value="1"/>
</dbReference>
<dbReference type="SUPFAM" id="SSF51445">
    <property type="entry name" value="(Trans)glycosidases"/>
    <property type="match status" value="1"/>
</dbReference>
<dbReference type="EMBL" id="WIGN01000807">
    <property type="protein sequence ID" value="KAF6783598.1"/>
    <property type="molecule type" value="Genomic_DNA"/>
</dbReference>
<keyword evidence="3" id="KW-0843">Virulence</keyword>
<dbReference type="GO" id="GO:0008061">
    <property type="term" value="F:chitin binding"/>
    <property type="evidence" value="ECO:0007669"/>
    <property type="project" value="UniProtKB-KW"/>
</dbReference>
<dbReference type="SUPFAM" id="SSF54556">
    <property type="entry name" value="Chitinase insertion domain"/>
    <property type="match status" value="1"/>
</dbReference>
<reference evidence="5 6" key="1">
    <citation type="journal article" date="2020" name="Phytopathology">
        <title>Genome Sequence Resources of Colletotrichum truncatum, C. plurivorum, C. musicola, and C. sojae: Four Species Pathogenic to Soybean (Glycine max).</title>
        <authorList>
            <person name="Rogerio F."/>
            <person name="Boufleur T.R."/>
            <person name="Ciampi-Guillardi M."/>
            <person name="Sukno S.A."/>
            <person name="Thon M.R."/>
            <person name="Massola Junior N.S."/>
            <person name="Baroncelli R."/>
        </authorList>
    </citation>
    <scope>NUCLEOTIDE SEQUENCE [LARGE SCALE GENOMIC DNA]</scope>
    <source>
        <strain evidence="5 6">LFN0009</strain>
    </source>
</reference>
<dbReference type="InterPro" id="IPR029070">
    <property type="entry name" value="Chitinase_insertion_sf"/>
</dbReference>
<dbReference type="AlphaFoldDB" id="A0A8H6IL63"/>
<organism evidence="5 6">
    <name type="scientific">Colletotrichum sojae</name>
    <dbReference type="NCBI Taxonomy" id="2175907"/>
    <lineage>
        <taxon>Eukaryota</taxon>
        <taxon>Fungi</taxon>
        <taxon>Dikarya</taxon>
        <taxon>Ascomycota</taxon>
        <taxon>Pezizomycotina</taxon>
        <taxon>Sordariomycetes</taxon>
        <taxon>Hypocreomycetidae</taxon>
        <taxon>Glomerellales</taxon>
        <taxon>Glomerellaceae</taxon>
        <taxon>Colletotrichum</taxon>
        <taxon>Colletotrichum orchidearum species complex</taxon>
    </lineage>
</organism>
<evidence type="ECO:0000256" key="3">
    <source>
        <dbReference type="ARBA" id="ARBA00023026"/>
    </source>
</evidence>
<feature type="domain" description="GH18" evidence="4">
    <location>
        <begin position="1"/>
        <end position="197"/>
    </location>
</feature>
<dbReference type="InterPro" id="IPR017853">
    <property type="entry name" value="GH"/>
</dbReference>
<protein>
    <submittedName>
        <fullName evidence="5">Chitinase</fullName>
    </submittedName>
</protein>
<dbReference type="PANTHER" id="PTHR47700">
    <property type="entry name" value="V CHITINASE, PUTATIVE (AFU_ORTHOLOGUE AFUA_6G13720)-RELATED"/>
    <property type="match status" value="1"/>
</dbReference>
<sequence>MSELLDYIVYMTYDLHGQWDAGNKWATPGCPTGNCLRSHVNRTETMNTLVMITKAGVPANKVLVGVSSYGRSFQMSDPSCTGPDCFYTGDRLTSYARKGRCTDTAGYMSNAEIGEIGGRYWLDAESNSRIMVDGDLWVAYMDDSLKESRTRMYKRYNMGGTIDWAVDLVKFHDPPNIFPPNINLPLTWAAVKSNVRWGESTTCDTEKRTGTWVDKQCTEDAVVYNTRMTAKDRWDALDCKSGWEDIIKRWKTCDRDRPGGVAFDEEISSYLHAPPKPCAAQNTPNDGLDAKTGACAYELWNELVQIHTIIKDYYGALESAGTSLRFQKDTFIETFAPKPEDDSKIFELFLTLMPIPLTAAVPRFFGTALKSMKYFSGVTGGDRKAAWEAGTITLVGTASSIAKEALASASKAREEIAFNDIFDRIITAWKEQVDRLLVKVFDGKDHSIDLLTNLVSDGKMIGGMSDRPANDYNADYTKNWQDIKYIERAFHALAIPAAWAANRPTPFILDFKDDSKTNEQDGCVIDATPYFEERANKYNAGWRCIDKRSYILAGVDDTPKTCRQGTSLCVPPKNYFKILKGIEDLQEPGTAKWGHVTVNDLIIGAVNTFKMHYGRNVMNPASSLDKINNSKEKTIERLQNVASQDIRIAGFQHIPICSPREAKANLMRGRAAYGNSHNWPCNP</sequence>
<evidence type="ECO:0000259" key="4">
    <source>
        <dbReference type="PROSITE" id="PS51910"/>
    </source>
</evidence>
<dbReference type="GO" id="GO:0005975">
    <property type="term" value="P:carbohydrate metabolic process"/>
    <property type="evidence" value="ECO:0007669"/>
    <property type="project" value="InterPro"/>
</dbReference>
<name>A0A8H6IL63_9PEZI</name>
<evidence type="ECO:0000256" key="2">
    <source>
        <dbReference type="ARBA" id="ARBA00022669"/>
    </source>
</evidence>
<comment type="similarity">
    <text evidence="1">Belongs to the glycosyl hydrolase 18 family. Chitinase class V subfamily.</text>
</comment>
<evidence type="ECO:0000313" key="5">
    <source>
        <dbReference type="EMBL" id="KAF6783598.1"/>
    </source>
</evidence>
<evidence type="ECO:0000256" key="1">
    <source>
        <dbReference type="ARBA" id="ARBA00008682"/>
    </source>
</evidence>
<keyword evidence="6" id="KW-1185">Reference proteome</keyword>
<accession>A0A8H6IL63</accession>
<comment type="caution">
    <text evidence="5">The sequence shown here is derived from an EMBL/GenBank/DDBJ whole genome shotgun (WGS) entry which is preliminary data.</text>
</comment>
<evidence type="ECO:0000313" key="6">
    <source>
        <dbReference type="Proteomes" id="UP000652219"/>
    </source>
</evidence>
<dbReference type="PROSITE" id="PS51910">
    <property type="entry name" value="GH18_2"/>
    <property type="match status" value="1"/>
</dbReference>
<gene>
    <name evidence="5" type="ORF">CSOJ01_15879</name>
</gene>
<dbReference type="PANTHER" id="PTHR47700:SF1">
    <property type="entry name" value="CHITINASE"/>
    <property type="match status" value="1"/>
</dbReference>
<keyword evidence="2" id="KW-0147">Chitin-binding</keyword>
<proteinExistence type="inferred from homology"/>